<keyword evidence="3 5" id="KW-1133">Transmembrane helix</keyword>
<name>A0AAD9X9S1_9ROSI</name>
<evidence type="ECO:0000313" key="9">
    <source>
        <dbReference type="Proteomes" id="UP001280121"/>
    </source>
</evidence>
<dbReference type="Gene3D" id="1.20.5.860">
    <property type="entry name" value="Photosystem II cytochrome b559, alpha subunit"/>
    <property type="match status" value="1"/>
</dbReference>
<feature type="domain" description="Photosystem II cytochrome b559 alpha subunit lumenal region" evidence="7">
    <location>
        <begin position="63"/>
        <end position="91"/>
    </location>
</feature>
<dbReference type="InterPro" id="IPR013081">
    <property type="entry name" value="PSII_cyt_b559_N"/>
</dbReference>
<accession>A0AAD9X9S1</accession>
<dbReference type="EMBL" id="JANJYI010000003">
    <property type="protein sequence ID" value="KAK2655530.1"/>
    <property type="molecule type" value="Genomic_DNA"/>
</dbReference>
<dbReference type="PANTHER" id="PTHR33391">
    <property type="entry name" value="CYTOCHROME B559 SUBUNIT BETA-RELATED"/>
    <property type="match status" value="1"/>
</dbReference>
<dbReference type="GO" id="GO:0020037">
    <property type="term" value="F:heme binding"/>
    <property type="evidence" value="ECO:0007669"/>
    <property type="project" value="InterPro"/>
</dbReference>
<evidence type="ECO:0000256" key="4">
    <source>
        <dbReference type="ARBA" id="ARBA00023136"/>
    </source>
</evidence>
<gene>
    <name evidence="8" type="ORF">Ddye_008582</name>
</gene>
<keyword evidence="4 5" id="KW-0472">Membrane</keyword>
<dbReference type="GO" id="GO:0009767">
    <property type="term" value="P:photosynthetic electron transport chain"/>
    <property type="evidence" value="ECO:0007669"/>
    <property type="project" value="InterPro"/>
</dbReference>
<comment type="subcellular location">
    <subcellularLocation>
        <location evidence="1">Membrane</location>
    </subcellularLocation>
</comment>
<evidence type="ECO:0000256" key="5">
    <source>
        <dbReference type="SAM" id="Phobius"/>
    </source>
</evidence>
<evidence type="ECO:0000259" key="6">
    <source>
        <dbReference type="Pfam" id="PF00283"/>
    </source>
</evidence>
<protein>
    <submittedName>
        <fullName evidence="8">Uncharacterized protein</fullName>
    </submittedName>
</protein>
<dbReference type="InterPro" id="IPR013082">
    <property type="entry name" value="PSII_cytb559_asu_lum"/>
</dbReference>
<evidence type="ECO:0000259" key="7">
    <source>
        <dbReference type="Pfam" id="PF00284"/>
    </source>
</evidence>
<evidence type="ECO:0000256" key="1">
    <source>
        <dbReference type="ARBA" id="ARBA00004370"/>
    </source>
</evidence>
<sequence>MNMWSSACLEARENVLLLILLPVFDTGSFIANLYLSYLLDELRGWLFVSTGLASSSGIGKKHRPNDYFTKSRQGIPLITGRFDPLAQLDSFSRSFIRRAPLLVSLDRTYPIYITVRWLAVHGLAVPTLWGQYQQCSSSNQRET</sequence>
<feature type="domain" description="Photosystem II cytochrome b559 N-terminal" evidence="6">
    <location>
        <begin position="106"/>
        <end position="128"/>
    </location>
</feature>
<dbReference type="InterPro" id="IPR037025">
    <property type="entry name" value="PSII_cyt_b559_asu_sf"/>
</dbReference>
<dbReference type="SUPFAM" id="SSF161045">
    <property type="entry name" value="Cytochrome b559 subunits"/>
    <property type="match status" value="2"/>
</dbReference>
<keyword evidence="9" id="KW-1185">Reference proteome</keyword>
<dbReference type="GO" id="GO:0046872">
    <property type="term" value="F:metal ion binding"/>
    <property type="evidence" value="ECO:0007669"/>
    <property type="project" value="InterPro"/>
</dbReference>
<keyword evidence="2 5" id="KW-0812">Transmembrane</keyword>
<dbReference type="GO" id="GO:0009523">
    <property type="term" value="C:photosystem II"/>
    <property type="evidence" value="ECO:0007669"/>
    <property type="project" value="InterPro"/>
</dbReference>
<proteinExistence type="predicted"/>
<dbReference type="AlphaFoldDB" id="A0AAD9X9S1"/>
<organism evidence="8 9">
    <name type="scientific">Dipteronia dyeriana</name>
    <dbReference type="NCBI Taxonomy" id="168575"/>
    <lineage>
        <taxon>Eukaryota</taxon>
        <taxon>Viridiplantae</taxon>
        <taxon>Streptophyta</taxon>
        <taxon>Embryophyta</taxon>
        <taxon>Tracheophyta</taxon>
        <taxon>Spermatophyta</taxon>
        <taxon>Magnoliopsida</taxon>
        <taxon>eudicotyledons</taxon>
        <taxon>Gunneridae</taxon>
        <taxon>Pentapetalae</taxon>
        <taxon>rosids</taxon>
        <taxon>malvids</taxon>
        <taxon>Sapindales</taxon>
        <taxon>Sapindaceae</taxon>
        <taxon>Hippocastanoideae</taxon>
        <taxon>Acereae</taxon>
        <taxon>Dipteronia</taxon>
    </lineage>
</organism>
<dbReference type="PANTHER" id="PTHR33391:SF9">
    <property type="entry name" value="CYTOCHROME B559 SUBUNIT BETA-RELATED"/>
    <property type="match status" value="1"/>
</dbReference>
<reference evidence="8" key="1">
    <citation type="journal article" date="2023" name="Plant J.">
        <title>Genome sequences and population genomics provide insights into the demographic history, inbreeding, and mutation load of two 'living fossil' tree species of Dipteronia.</title>
        <authorList>
            <person name="Feng Y."/>
            <person name="Comes H.P."/>
            <person name="Chen J."/>
            <person name="Zhu S."/>
            <person name="Lu R."/>
            <person name="Zhang X."/>
            <person name="Li P."/>
            <person name="Qiu J."/>
            <person name="Olsen K.M."/>
            <person name="Qiu Y."/>
        </authorList>
    </citation>
    <scope>NUCLEOTIDE SEQUENCE</scope>
    <source>
        <strain evidence="8">KIB01</strain>
    </source>
</reference>
<comment type="caution">
    <text evidence="8">The sequence shown here is derived from an EMBL/GenBank/DDBJ whole genome shotgun (WGS) entry which is preliminary data.</text>
</comment>
<dbReference type="Pfam" id="PF00284">
    <property type="entry name" value="Cytochrom_B559a"/>
    <property type="match status" value="1"/>
</dbReference>
<feature type="transmembrane region" description="Helical" evidence="5">
    <location>
        <begin position="15"/>
        <end position="35"/>
    </location>
</feature>
<dbReference type="Pfam" id="PF00283">
    <property type="entry name" value="Cytochrom_B559"/>
    <property type="match status" value="1"/>
</dbReference>
<evidence type="ECO:0000313" key="8">
    <source>
        <dbReference type="EMBL" id="KAK2655530.1"/>
    </source>
</evidence>
<evidence type="ECO:0000256" key="3">
    <source>
        <dbReference type="ARBA" id="ARBA00022989"/>
    </source>
</evidence>
<dbReference type="Proteomes" id="UP001280121">
    <property type="component" value="Unassembled WGS sequence"/>
</dbReference>
<evidence type="ECO:0000256" key="2">
    <source>
        <dbReference type="ARBA" id="ARBA00022692"/>
    </source>
</evidence>